<feature type="domain" description="HMA" evidence="2">
    <location>
        <begin position="4"/>
        <end position="52"/>
    </location>
</feature>
<dbReference type="Proteomes" id="UP000230136">
    <property type="component" value="Unassembled WGS sequence"/>
</dbReference>
<dbReference type="InterPro" id="IPR006121">
    <property type="entry name" value="HMA_dom"/>
</dbReference>
<dbReference type="EMBL" id="PFSY01000111">
    <property type="protein sequence ID" value="PJC01880.1"/>
    <property type="molecule type" value="Genomic_DNA"/>
</dbReference>
<organism evidence="3 4">
    <name type="scientific">Candidatus Komeilibacteria bacterium CG_4_9_14_0_8_um_filter_36_9</name>
    <dbReference type="NCBI Taxonomy" id="1974473"/>
    <lineage>
        <taxon>Bacteria</taxon>
        <taxon>Candidatus Komeiliibacteriota</taxon>
    </lineage>
</organism>
<evidence type="ECO:0000313" key="3">
    <source>
        <dbReference type="EMBL" id="PJC01880.1"/>
    </source>
</evidence>
<comment type="caution">
    <text evidence="3">The sequence shown here is derived from an EMBL/GenBank/DDBJ whole genome shotgun (WGS) entry which is preliminary data.</text>
</comment>
<dbReference type="InterPro" id="IPR036163">
    <property type="entry name" value="HMA_dom_sf"/>
</dbReference>
<evidence type="ECO:0000256" key="1">
    <source>
        <dbReference type="ARBA" id="ARBA00022723"/>
    </source>
</evidence>
<dbReference type="AlphaFoldDB" id="A0A2M8DR55"/>
<accession>A0A2M8DR55</accession>
<name>A0A2M8DR55_9BACT</name>
<sequence>MTILNVVNIKCGGCEASIMAALSKAGLTSITVSSENQQVSFEGDEELAKNVLAETGYSELGSKIVKN</sequence>
<reference evidence="4" key="1">
    <citation type="submission" date="2017-09" db="EMBL/GenBank/DDBJ databases">
        <title>Depth-based differentiation of microbial function through sediment-hosted aquifers and enrichment of novel symbionts in the deep terrestrial subsurface.</title>
        <authorList>
            <person name="Probst A.J."/>
            <person name="Ladd B."/>
            <person name="Jarett J.K."/>
            <person name="Geller-Mcgrath D.E."/>
            <person name="Sieber C.M.K."/>
            <person name="Emerson J.B."/>
            <person name="Anantharaman K."/>
            <person name="Thomas B.C."/>
            <person name="Malmstrom R."/>
            <person name="Stieglmeier M."/>
            <person name="Klingl A."/>
            <person name="Woyke T."/>
            <person name="Ryan C.M."/>
            <person name="Banfield J.F."/>
        </authorList>
    </citation>
    <scope>NUCLEOTIDE SEQUENCE [LARGE SCALE GENOMIC DNA]</scope>
</reference>
<dbReference type="PROSITE" id="PS01047">
    <property type="entry name" value="HMA_1"/>
    <property type="match status" value="1"/>
</dbReference>
<protein>
    <recommendedName>
        <fullName evidence="2">HMA domain-containing protein</fullName>
    </recommendedName>
</protein>
<proteinExistence type="predicted"/>
<dbReference type="Gene3D" id="3.30.70.100">
    <property type="match status" value="1"/>
</dbReference>
<dbReference type="SUPFAM" id="SSF55008">
    <property type="entry name" value="HMA, heavy metal-associated domain"/>
    <property type="match status" value="1"/>
</dbReference>
<evidence type="ECO:0000313" key="4">
    <source>
        <dbReference type="Proteomes" id="UP000230136"/>
    </source>
</evidence>
<gene>
    <name evidence="3" type="ORF">CO073_02450</name>
</gene>
<dbReference type="CDD" id="cd00371">
    <property type="entry name" value="HMA"/>
    <property type="match status" value="1"/>
</dbReference>
<dbReference type="Pfam" id="PF00403">
    <property type="entry name" value="HMA"/>
    <property type="match status" value="1"/>
</dbReference>
<dbReference type="GO" id="GO:0046872">
    <property type="term" value="F:metal ion binding"/>
    <property type="evidence" value="ECO:0007669"/>
    <property type="project" value="UniProtKB-KW"/>
</dbReference>
<dbReference type="InterPro" id="IPR017969">
    <property type="entry name" value="Heavy-metal-associated_CS"/>
</dbReference>
<keyword evidence="1" id="KW-0479">Metal-binding</keyword>
<evidence type="ECO:0000259" key="2">
    <source>
        <dbReference type="Pfam" id="PF00403"/>
    </source>
</evidence>